<dbReference type="RefSeq" id="WP_090800402.1">
    <property type="nucleotide sequence ID" value="NZ_BOND01000024.1"/>
</dbReference>
<dbReference type="Gene3D" id="3.40.50.300">
    <property type="entry name" value="P-loop containing nucleotide triphosphate hydrolases"/>
    <property type="match status" value="1"/>
</dbReference>
<dbReference type="InterPro" id="IPR050571">
    <property type="entry name" value="Class-IV_PLP-Dep_Aminotrnsfr"/>
</dbReference>
<sequence>MTLRIAMWSGPRNVSTALMRSFGARPDCVVVDEPLYAFYLASTGLDHPGRAEILASQPTHWSEAVDELRRPLPPGRSVQFEKHMAHHLLREVGRLWLGQVTNAFLIRDPAHVVASYAKVRGTPTLDDLGYPQQVEIFRAHGGPVLDSAALLRDPAGQLRKLCAELGIEFDEAMLSWPAGRREGDGVWAPHWYAAVERSTGFAPYRDEPADVPTHLAHLVEAAQPFYDELAAHRL</sequence>
<evidence type="ECO:0008006" key="4">
    <source>
        <dbReference type="Google" id="ProtNLM"/>
    </source>
</evidence>
<evidence type="ECO:0000313" key="2">
    <source>
        <dbReference type="EMBL" id="SDZ54920.1"/>
    </source>
</evidence>
<gene>
    <name evidence="2" type="ORF">SAMN05421684_6553</name>
</gene>
<evidence type="ECO:0000313" key="3">
    <source>
        <dbReference type="Proteomes" id="UP000199632"/>
    </source>
</evidence>
<reference evidence="3" key="1">
    <citation type="submission" date="2016-10" db="EMBL/GenBank/DDBJ databases">
        <authorList>
            <person name="Varghese N."/>
            <person name="Submissions S."/>
        </authorList>
    </citation>
    <scope>NUCLEOTIDE SEQUENCE [LARGE SCALE GENOMIC DNA]</scope>
    <source>
        <strain evidence="3">DSM 44718</strain>
    </source>
</reference>
<keyword evidence="3" id="KW-1185">Reference proteome</keyword>
<protein>
    <recommendedName>
        <fullName evidence="4">Sulfotransferase family protein</fullName>
    </recommendedName>
</protein>
<organism evidence="2 3">
    <name type="scientific">Asanoa ishikariensis</name>
    <dbReference type="NCBI Taxonomy" id="137265"/>
    <lineage>
        <taxon>Bacteria</taxon>
        <taxon>Bacillati</taxon>
        <taxon>Actinomycetota</taxon>
        <taxon>Actinomycetes</taxon>
        <taxon>Micromonosporales</taxon>
        <taxon>Micromonosporaceae</taxon>
        <taxon>Asanoa</taxon>
    </lineage>
</organism>
<evidence type="ECO:0000256" key="1">
    <source>
        <dbReference type="ARBA" id="ARBA00009320"/>
    </source>
</evidence>
<dbReference type="EMBL" id="FNQB01000003">
    <property type="protein sequence ID" value="SDZ54920.1"/>
    <property type="molecule type" value="Genomic_DNA"/>
</dbReference>
<dbReference type="Pfam" id="PF19798">
    <property type="entry name" value="Sulfotransfer_5"/>
    <property type="match status" value="1"/>
</dbReference>
<dbReference type="GO" id="GO:0019752">
    <property type="term" value="P:carboxylic acid metabolic process"/>
    <property type="evidence" value="ECO:0007669"/>
    <property type="project" value="TreeGrafter"/>
</dbReference>
<dbReference type="OrthoDB" id="272985at2"/>
<dbReference type="SUPFAM" id="SSF52540">
    <property type="entry name" value="P-loop containing nucleoside triphosphate hydrolases"/>
    <property type="match status" value="1"/>
</dbReference>
<dbReference type="InterPro" id="IPR027417">
    <property type="entry name" value="P-loop_NTPase"/>
</dbReference>
<proteinExistence type="inferred from homology"/>
<dbReference type="STRING" id="137265.SAMN05421684_6553"/>
<name>A0A1H3TXH8_9ACTN</name>
<comment type="similarity">
    <text evidence="1">Belongs to the class-IV pyridoxal-phosphate-dependent aminotransferase family.</text>
</comment>
<dbReference type="PANTHER" id="PTHR42743:SF11">
    <property type="entry name" value="AMINODEOXYCHORISMATE LYASE"/>
    <property type="match status" value="1"/>
</dbReference>
<dbReference type="PANTHER" id="PTHR42743">
    <property type="entry name" value="AMINO-ACID AMINOTRANSFERASE"/>
    <property type="match status" value="1"/>
</dbReference>
<dbReference type="Proteomes" id="UP000199632">
    <property type="component" value="Unassembled WGS sequence"/>
</dbReference>
<accession>A0A1H3TXH8</accession>
<dbReference type="AlphaFoldDB" id="A0A1H3TXH8"/>